<dbReference type="Proteomes" id="UP001234178">
    <property type="component" value="Unassembled WGS sequence"/>
</dbReference>
<evidence type="ECO:0000313" key="3">
    <source>
        <dbReference type="Proteomes" id="UP001234178"/>
    </source>
</evidence>
<name>A0ABQ9Z816_9CRUS</name>
<reference evidence="2 3" key="1">
    <citation type="journal article" date="2023" name="Nucleic Acids Res.">
        <title>The hologenome of Daphnia magna reveals possible DNA methylation and microbiome-mediated evolution of the host genome.</title>
        <authorList>
            <person name="Chaturvedi A."/>
            <person name="Li X."/>
            <person name="Dhandapani V."/>
            <person name="Marshall H."/>
            <person name="Kissane S."/>
            <person name="Cuenca-Cambronero M."/>
            <person name="Asole G."/>
            <person name="Calvet F."/>
            <person name="Ruiz-Romero M."/>
            <person name="Marangio P."/>
            <person name="Guigo R."/>
            <person name="Rago D."/>
            <person name="Mirbahai L."/>
            <person name="Eastwood N."/>
            <person name="Colbourne J.K."/>
            <person name="Zhou J."/>
            <person name="Mallon E."/>
            <person name="Orsini L."/>
        </authorList>
    </citation>
    <scope>NUCLEOTIDE SEQUENCE [LARGE SCALE GENOMIC DNA]</scope>
    <source>
        <strain evidence="2">LRV0_1</strain>
    </source>
</reference>
<proteinExistence type="predicted"/>
<organism evidence="2 3">
    <name type="scientific">Daphnia magna</name>
    <dbReference type="NCBI Taxonomy" id="35525"/>
    <lineage>
        <taxon>Eukaryota</taxon>
        <taxon>Metazoa</taxon>
        <taxon>Ecdysozoa</taxon>
        <taxon>Arthropoda</taxon>
        <taxon>Crustacea</taxon>
        <taxon>Branchiopoda</taxon>
        <taxon>Diplostraca</taxon>
        <taxon>Cladocera</taxon>
        <taxon>Anomopoda</taxon>
        <taxon>Daphniidae</taxon>
        <taxon>Daphnia</taxon>
    </lineage>
</organism>
<comment type="caution">
    <text evidence="2">The sequence shown here is derived from an EMBL/GenBank/DDBJ whole genome shotgun (WGS) entry which is preliminary data.</text>
</comment>
<protein>
    <submittedName>
        <fullName evidence="2">Uncharacterized protein</fullName>
    </submittedName>
</protein>
<keyword evidence="3" id="KW-1185">Reference proteome</keyword>
<dbReference type="InterPro" id="IPR053358">
    <property type="entry name" value="Diff-assoc_signaling"/>
</dbReference>
<dbReference type="EMBL" id="JAOYFB010000002">
    <property type="protein sequence ID" value="KAK4009032.1"/>
    <property type="molecule type" value="Genomic_DNA"/>
</dbReference>
<evidence type="ECO:0000313" key="2">
    <source>
        <dbReference type="EMBL" id="KAK4009032.1"/>
    </source>
</evidence>
<sequence>MHLYSLICAIFCIFALECHGQQYTFREDPVLPYCGGRGSNQVDVRGNRSERREAEKIIAAFEGDYFACSEKPKSLITHKEVRIDLQDAVGGFERNGKRWRNLQLQQNGSRREGYPSTVATVLIECNKPFPIRLVRKAFVDSMTKCAMIWLSQ</sequence>
<feature type="signal peptide" evidence="1">
    <location>
        <begin position="1"/>
        <end position="20"/>
    </location>
</feature>
<dbReference type="PANTHER" id="PTHR34261">
    <property type="entry name" value="APC REGULATOR OF WNT-SIGNALING PATHWAY-RELATED"/>
    <property type="match status" value="1"/>
</dbReference>
<gene>
    <name evidence="2" type="ORF">OUZ56_014173</name>
</gene>
<dbReference type="PANTHER" id="PTHR34261:SF1">
    <property type="entry name" value="TUBULIN POLYMERIZATION-PROMOTING PROTEIN"/>
    <property type="match status" value="1"/>
</dbReference>
<feature type="chain" id="PRO_5045161203" evidence="1">
    <location>
        <begin position="21"/>
        <end position="152"/>
    </location>
</feature>
<keyword evidence="1" id="KW-0732">Signal</keyword>
<evidence type="ECO:0000256" key="1">
    <source>
        <dbReference type="SAM" id="SignalP"/>
    </source>
</evidence>
<accession>A0ABQ9Z816</accession>